<dbReference type="AlphaFoldDB" id="A0A7W9U385"/>
<evidence type="ECO:0000313" key="1">
    <source>
        <dbReference type="EMBL" id="MBB6106193.1"/>
    </source>
</evidence>
<accession>A0A7W9U385</accession>
<reference evidence="1 2" key="1">
    <citation type="submission" date="2020-08" db="EMBL/GenBank/DDBJ databases">
        <title>Above-ground endophytic microbial communities from plants in different locations in the United States.</title>
        <authorList>
            <person name="Frank C."/>
        </authorList>
    </citation>
    <scope>NUCLEOTIDE SEQUENCE [LARGE SCALE GENOMIC DNA]</scope>
    <source>
        <strain evidence="1 2">WP4_2_2</strain>
    </source>
</reference>
<name>A0A7W9U385_9BURK</name>
<dbReference type="EMBL" id="JACHBW010000023">
    <property type="protein sequence ID" value="MBB6106193.1"/>
    <property type="molecule type" value="Genomic_DNA"/>
</dbReference>
<proteinExistence type="predicted"/>
<dbReference type="Proteomes" id="UP000571554">
    <property type="component" value="Unassembled WGS sequence"/>
</dbReference>
<organism evidence="1 2">
    <name type="scientific">Paraburkholderia bannensis</name>
    <dbReference type="NCBI Taxonomy" id="765414"/>
    <lineage>
        <taxon>Bacteria</taxon>
        <taxon>Pseudomonadati</taxon>
        <taxon>Pseudomonadota</taxon>
        <taxon>Betaproteobacteria</taxon>
        <taxon>Burkholderiales</taxon>
        <taxon>Burkholderiaceae</taxon>
        <taxon>Paraburkholderia</taxon>
    </lineage>
</organism>
<sequence length="32" mass="3664">MPIDGMGHDRPEALNDTLIDAIDRNARRTRSR</sequence>
<gene>
    <name evidence="1" type="ORF">F4827_006064</name>
</gene>
<keyword evidence="2" id="KW-1185">Reference proteome</keyword>
<protein>
    <submittedName>
        <fullName evidence="1">Uncharacterized protein</fullName>
    </submittedName>
</protein>
<evidence type="ECO:0000313" key="2">
    <source>
        <dbReference type="Proteomes" id="UP000571554"/>
    </source>
</evidence>
<comment type="caution">
    <text evidence="1">The sequence shown here is derived from an EMBL/GenBank/DDBJ whole genome shotgun (WGS) entry which is preliminary data.</text>
</comment>